<reference evidence="1" key="1">
    <citation type="journal article" date="2021" name="J Fungi (Basel)">
        <title>Genomic and Metabolomic Analyses of the Marine Fungus Emericellopsis cladophorae: Insights into Saltwater Adaptability Mechanisms and Its Biosynthetic Potential.</title>
        <authorList>
            <person name="Goncalves M.F.M."/>
            <person name="Hilario S."/>
            <person name="Van de Peer Y."/>
            <person name="Esteves A.C."/>
            <person name="Alves A."/>
        </authorList>
    </citation>
    <scope>NUCLEOTIDE SEQUENCE</scope>
    <source>
        <strain evidence="1">MUM 19.33</strain>
    </source>
</reference>
<dbReference type="GeneID" id="75834391"/>
<accession>A0A9P9Y7P9</accession>
<evidence type="ECO:0000313" key="1">
    <source>
        <dbReference type="EMBL" id="KAI6784825.1"/>
    </source>
</evidence>
<protein>
    <recommendedName>
        <fullName evidence="3">Berberine/berberine-like domain-containing protein</fullName>
    </recommendedName>
</protein>
<dbReference type="EMBL" id="JAGIXG020000003">
    <property type="protein sequence ID" value="KAI6784825.1"/>
    <property type="molecule type" value="Genomic_DNA"/>
</dbReference>
<evidence type="ECO:0008006" key="3">
    <source>
        <dbReference type="Google" id="ProtNLM"/>
    </source>
</evidence>
<proteinExistence type="predicted"/>
<reference evidence="1" key="2">
    <citation type="submission" date="2022-07" db="EMBL/GenBank/DDBJ databases">
        <authorList>
            <person name="Goncalves M.F.M."/>
            <person name="Hilario S."/>
            <person name="Van De Peer Y."/>
            <person name="Esteves A.C."/>
            <person name="Alves A."/>
        </authorList>
    </citation>
    <scope>NUCLEOTIDE SEQUENCE</scope>
    <source>
        <strain evidence="1">MUM 19.33</strain>
    </source>
</reference>
<gene>
    <name evidence="1" type="ORF">J7T54_007918</name>
</gene>
<comment type="caution">
    <text evidence="1">The sequence shown here is derived from an EMBL/GenBank/DDBJ whole genome shotgun (WGS) entry which is preliminary data.</text>
</comment>
<sequence>MGMKRQKDNGILFLPVVMAKTLEQDAFARPKFHACIQQIREIAATLQGVNLDWVYLNHADSSQYPLGSYGADNIKKMKAAAAKYDPHEVFQKLCPGGFKISNFEA</sequence>
<organism evidence="1 2">
    <name type="scientific">Emericellopsis cladophorae</name>
    <dbReference type="NCBI Taxonomy" id="2686198"/>
    <lineage>
        <taxon>Eukaryota</taxon>
        <taxon>Fungi</taxon>
        <taxon>Dikarya</taxon>
        <taxon>Ascomycota</taxon>
        <taxon>Pezizomycotina</taxon>
        <taxon>Sordariomycetes</taxon>
        <taxon>Hypocreomycetidae</taxon>
        <taxon>Hypocreales</taxon>
        <taxon>Bionectriaceae</taxon>
        <taxon>Emericellopsis</taxon>
    </lineage>
</organism>
<dbReference type="RefSeq" id="XP_051365681.1">
    <property type="nucleotide sequence ID" value="XM_051502495.1"/>
</dbReference>
<name>A0A9P9Y7P9_9HYPO</name>
<dbReference type="OrthoDB" id="2151789at2759"/>
<evidence type="ECO:0000313" key="2">
    <source>
        <dbReference type="Proteomes" id="UP001055219"/>
    </source>
</evidence>
<dbReference type="AlphaFoldDB" id="A0A9P9Y7P9"/>
<keyword evidence="2" id="KW-1185">Reference proteome</keyword>
<dbReference type="Proteomes" id="UP001055219">
    <property type="component" value="Unassembled WGS sequence"/>
</dbReference>